<dbReference type="InterPro" id="IPR015424">
    <property type="entry name" value="PyrdxlP-dep_Trfase"/>
</dbReference>
<dbReference type="InterPro" id="IPR015422">
    <property type="entry name" value="PyrdxlP-dep_Trfase_small"/>
</dbReference>
<dbReference type="Gene3D" id="3.90.1150.10">
    <property type="entry name" value="Aspartate Aminotransferase, domain 1"/>
    <property type="match status" value="1"/>
</dbReference>
<dbReference type="Pfam" id="PF03711">
    <property type="entry name" value="OKR_DC_1_C"/>
    <property type="match status" value="1"/>
</dbReference>
<evidence type="ECO:0000313" key="7">
    <source>
        <dbReference type="Proteomes" id="UP001500573"/>
    </source>
</evidence>
<keyword evidence="3" id="KW-0663">Pyridoxal phosphate</keyword>
<keyword evidence="4" id="KW-0456">Lyase</keyword>
<evidence type="ECO:0000259" key="5">
    <source>
        <dbReference type="PROSITE" id="PS00703"/>
    </source>
</evidence>
<dbReference type="PANTHER" id="PTHR45229">
    <property type="entry name" value="CONSTITUTIVE ORNITHINE DECARBOXYLASE"/>
    <property type="match status" value="1"/>
</dbReference>
<protein>
    <submittedName>
        <fullName evidence="6">Arginine/lysine/ornithine decarboxylase</fullName>
    </submittedName>
</protein>
<dbReference type="InterPro" id="IPR005308">
    <property type="entry name" value="OKR_de-COase_N"/>
</dbReference>
<dbReference type="Gene3D" id="3.40.640.10">
    <property type="entry name" value="Type I PLP-dependent aspartate aminotransferase-like (Major domain)"/>
    <property type="match status" value="1"/>
</dbReference>
<keyword evidence="7" id="KW-1185">Reference proteome</keyword>
<dbReference type="PANTHER" id="PTHR45229:SF3">
    <property type="entry name" value="BIODEGRADATIVE ARGININE DECARBOXYLASE"/>
    <property type="match status" value="1"/>
</dbReference>
<comment type="similarity">
    <text evidence="1">Belongs to the Orn/Lys/Arg decarboxylase class-I family.</text>
</comment>
<accession>A0ABN1KVH1</accession>
<evidence type="ECO:0000256" key="4">
    <source>
        <dbReference type="ARBA" id="ARBA00023239"/>
    </source>
</evidence>
<dbReference type="Pfam" id="PF03709">
    <property type="entry name" value="OKR_DC_1_N"/>
    <property type="match status" value="1"/>
</dbReference>
<dbReference type="EMBL" id="BAAAEX010000008">
    <property type="protein sequence ID" value="GAA0776986.1"/>
    <property type="molecule type" value="Genomic_DNA"/>
</dbReference>
<dbReference type="Proteomes" id="UP001500573">
    <property type="component" value="Unassembled WGS sequence"/>
</dbReference>
<dbReference type="Pfam" id="PF01276">
    <property type="entry name" value="OKR_DC_1"/>
    <property type="match status" value="1"/>
</dbReference>
<organism evidence="6 7">
    <name type="scientific">Castellaniella ginsengisoli</name>
    <dbReference type="NCBI Taxonomy" id="546114"/>
    <lineage>
        <taxon>Bacteria</taxon>
        <taxon>Pseudomonadati</taxon>
        <taxon>Pseudomonadota</taxon>
        <taxon>Betaproteobacteria</taxon>
        <taxon>Burkholderiales</taxon>
        <taxon>Alcaligenaceae</taxon>
        <taxon>Castellaniella</taxon>
    </lineage>
</organism>
<gene>
    <name evidence="6" type="ORF">GCM10009108_11940</name>
</gene>
<evidence type="ECO:0000256" key="2">
    <source>
        <dbReference type="ARBA" id="ARBA00022793"/>
    </source>
</evidence>
<dbReference type="InterPro" id="IPR008286">
    <property type="entry name" value="Prn/Lys/Arg_de-COase_C"/>
</dbReference>
<dbReference type="Gene3D" id="3.40.50.2300">
    <property type="match status" value="1"/>
</dbReference>
<sequence>MLAVPAPGVRPGPGFFRGPGPDTVNAMKFRFPIVIIDEDYRSENASGFGIRALASAIEAEGVEVLGVTSYGDLSSFAQQQSRASAFILSIDDEEFDEDSPQDVANAIKNLRAFIGELRFRNEDIPIYLYGETRTSQHIPNDILRELHGFIHMFEDTPEFVARHIIREARAYLDSLPPPFFRELLEYASDGSYSWHCPGHSGGVAFLKSPVGQMFHQFFGENMLRADVCNAVDELGQLLDHTGPVAESERNAARIFHADHCFFVTNGTSTSNKIVWHANVAAGDVVVVDRNCHKSILHAITMTGAIPVFLRPTRNHLGIIGPIPLEEFDPENIRKKIEANPFAREAANKRPRILTLTQSTYDGVIYNVEMIKEKLGSEIDTLHFDEAWLPHAAFHEFYEDMHAIGPNRPRSQDTMIYATHSTHKLLAGLSQASQIVVQDSEDRKLDRNLFNEAFLMHTSTSPQYAIIASCDVAAAMMEPPGGTALVEESIREALDFRRAMRKVESEFGKNDWWFKVWGPNRLVSEGIGNREDWILGSGDEWHGFGDLAEGFNMLDPIKATVVTPGLDISGTFADSGIPAALVSRYLVEHGVVVEKTGLYSFFILFTIGITKGRWNTLLTALQQFKDDYDRNQPLWRVLPEFSRSHKRYERMGLRDLCQRIHEAYRHYDFARLTTRVYLSDMVPAMRPADAYARMAHREVERVPVDQLEGRVTGVLLTPYPPGIPLLIPGERFNRDIVDYLKFTQEFNQQFPGFETDVHGLAYETDEQGRRHYYVDCIREGA</sequence>
<dbReference type="PIRSF" id="PIRSF009393">
    <property type="entry name" value="Orn_decarb"/>
    <property type="match status" value="1"/>
</dbReference>
<dbReference type="PROSITE" id="PS00703">
    <property type="entry name" value="OKR_DC_1"/>
    <property type="match status" value="1"/>
</dbReference>
<dbReference type="SUPFAM" id="SSF55904">
    <property type="entry name" value="Ornithine decarboxylase C-terminal domain"/>
    <property type="match status" value="1"/>
</dbReference>
<evidence type="ECO:0000256" key="3">
    <source>
        <dbReference type="ARBA" id="ARBA00022898"/>
    </source>
</evidence>
<dbReference type="InterPro" id="IPR036633">
    <property type="entry name" value="Prn/Lys/Arg_de-COase_C_sf"/>
</dbReference>
<dbReference type="Gene3D" id="3.90.100.10">
    <property type="entry name" value="Orn/Lys/Arg decarboxylase, C-terminal domain"/>
    <property type="match status" value="1"/>
</dbReference>
<evidence type="ECO:0000256" key="1">
    <source>
        <dbReference type="ARBA" id="ARBA00010671"/>
    </source>
</evidence>
<dbReference type="InterPro" id="IPR000310">
    <property type="entry name" value="Orn/Lys/Arg_deCO2ase_major_dom"/>
</dbReference>
<reference evidence="6 7" key="1">
    <citation type="journal article" date="2019" name="Int. J. Syst. Evol. Microbiol.">
        <title>The Global Catalogue of Microorganisms (GCM) 10K type strain sequencing project: providing services to taxonomists for standard genome sequencing and annotation.</title>
        <authorList>
            <consortium name="The Broad Institute Genomics Platform"/>
            <consortium name="The Broad Institute Genome Sequencing Center for Infectious Disease"/>
            <person name="Wu L."/>
            <person name="Ma J."/>
        </authorList>
    </citation>
    <scope>NUCLEOTIDE SEQUENCE [LARGE SCALE GENOMIC DNA]</scope>
    <source>
        <strain evidence="6 7">JCM 15515</strain>
    </source>
</reference>
<feature type="domain" description="Orn/Lys/Arg decarboxylases family 1 pyridoxal-P attachment site" evidence="5">
    <location>
        <begin position="418"/>
        <end position="432"/>
    </location>
</feature>
<comment type="caution">
    <text evidence="6">The sequence shown here is derived from an EMBL/GenBank/DDBJ whole genome shotgun (WGS) entry which is preliminary data.</text>
</comment>
<dbReference type="SUPFAM" id="SSF53383">
    <property type="entry name" value="PLP-dependent transferases"/>
    <property type="match status" value="1"/>
</dbReference>
<dbReference type="InterPro" id="IPR011193">
    <property type="entry name" value="Orn/lys/arg_de-COase"/>
</dbReference>
<name>A0ABN1KVH1_9BURK</name>
<proteinExistence type="inferred from homology"/>
<keyword evidence="2" id="KW-0210">Decarboxylase</keyword>
<dbReference type="InterPro" id="IPR015421">
    <property type="entry name" value="PyrdxlP-dep_Trfase_major"/>
</dbReference>
<evidence type="ECO:0000313" key="6">
    <source>
        <dbReference type="EMBL" id="GAA0776986.1"/>
    </source>
</evidence>